<dbReference type="GeneID" id="106462279"/>
<reference evidence="12" key="1">
    <citation type="submission" date="2025-08" db="UniProtKB">
        <authorList>
            <consortium name="RefSeq"/>
        </authorList>
    </citation>
    <scope>IDENTIFICATION</scope>
    <source>
        <tissue evidence="12">Muscle</tissue>
    </source>
</reference>
<dbReference type="InterPro" id="IPR040424">
    <property type="entry name" value="Smn1"/>
</dbReference>
<evidence type="ECO:0000256" key="3">
    <source>
        <dbReference type="ARBA" id="ARBA00005371"/>
    </source>
</evidence>
<dbReference type="Pfam" id="PF20636">
    <property type="entry name" value="SMN_G2-BD"/>
    <property type="match status" value="1"/>
</dbReference>
<comment type="subcellular location">
    <subcellularLocation>
        <location evidence="1">Cytoplasm</location>
        <location evidence="1">Myofibril</location>
        <location evidence="1">Sarcomere</location>
        <location evidence="1">Z line</location>
    </subcellularLocation>
    <subcellularLocation>
        <location evidence="2">Nucleus</location>
        <location evidence="2">Cajal body</location>
    </subcellularLocation>
    <subcellularLocation>
        <location evidence="8">Nucleus</location>
        <location evidence="8">Gem</location>
    </subcellularLocation>
</comment>
<dbReference type="Pfam" id="PF20635">
    <property type="entry name" value="SMN_YG-box"/>
    <property type="match status" value="1"/>
</dbReference>
<dbReference type="InterPro" id="IPR047313">
    <property type="entry name" value="SMN_C"/>
</dbReference>
<evidence type="ECO:0000256" key="1">
    <source>
        <dbReference type="ARBA" id="ARBA00004216"/>
    </source>
</evidence>
<dbReference type="Gene3D" id="2.30.30.140">
    <property type="match status" value="1"/>
</dbReference>
<dbReference type="PANTHER" id="PTHR39267">
    <property type="entry name" value="SURVIVAL MOTOR NEURON-LIKE PROTEIN 1"/>
    <property type="match status" value="1"/>
</dbReference>
<evidence type="ECO:0000256" key="5">
    <source>
        <dbReference type="ARBA" id="ARBA00022664"/>
    </source>
</evidence>
<dbReference type="InterPro" id="IPR047298">
    <property type="entry name" value="Tudor_SMN_eumet"/>
</dbReference>
<evidence type="ECO:0000313" key="11">
    <source>
        <dbReference type="Proteomes" id="UP000694941"/>
    </source>
</evidence>
<dbReference type="PROSITE" id="PS50304">
    <property type="entry name" value="TUDOR"/>
    <property type="match status" value="1"/>
</dbReference>
<keyword evidence="7" id="KW-0539">Nucleus</keyword>
<evidence type="ECO:0000256" key="7">
    <source>
        <dbReference type="ARBA" id="ARBA00023242"/>
    </source>
</evidence>
<dbReference type="PANTHER" id="PTHR39267:SF1">
    <property type="entry name" value="SURVIVAL MOTOR NEURON PROTEIN"/>
    <property type="match status" value="1"/>
</dbReference>
<keyword evidence="4" id="KW-0963">Cytoplasm</keyword>
<dbReference type="RefSeq" id="XP_013777635.1">
    <property type="nucleotide sequence ID" value="XM_013922181.2"/>
</dbReference>
<gene>
    <name evidence="12" type="primary">LOC106462279</name>
</gene>
<dbReference type="CDD" id="cd22852">
    <property type="entry name" value="SMN_C"/>
    <property type="match status" value="1"/>
</dbReference>
<evidence type="ECO:0000256" key="9">
    <source>
        <dbReference type="SAM" id="MobiDB-lite"/>
    </source>
</evidence>
<protein>
    <submittedName>
        <fullName evidence="12">Survival motor neuron protein 1-like isoform X1</fullName>
    </submittedName>
</protein>
<dbReference type="SMART" id="SM00333">
    <property type="entry name" value="TUDOR"/>
    <property type="match status" value="1"/>
</dbReference>
<keyword evidence="11" id="KW-1185">Reference proteome</keyword>
<dbReference type="SUPFAM" id="SSF63748">
    <property type="entry name" value="Tudor/PWWP/MBT"/>
    <property type="match status" value="1"/>
</dbReference>
<name>A0ABM1B9M6_LIMPO</name>
<evidence type="ECO:0000259" key="10">
    <source>
        <dbReference type="PROSITE" id="PS50304"/>
    </source>
</evidence>
<dbReference type="CDD" id="cd22851">
    <property type="entry name" value="SMN_N"/>
    <property type="match status" value="1"/>
</dbReference>
<proteinExistence type="inferred from homology"/>
<feature type="region of interest" description="Disordered" evidence="9">
    <location>
        <begin position="44"/>
        <end position="74"/>
    </location>
</feature>
<dbReference type="Gene3D" id="3.40.190.10">
    <property type="entry name" value="Periplasmic binding protein-like II"/>
    <property type="match status" value="1"/>
</dbReference>
<feature type="domain" description="Tudor" evidence="10">
    <location>
        <begin position="76"/>
        <end position="136"/>
    </location>
</feature>
<keyword evidence="6" id="KW-0508">mRNA splicing</keyword>
<comment type="similarity">
    <text evidence="3">Belongs to the SMN family.</text>
</comment>
<evidence type="ECO:0000256" key="8">
    <source>
        <dbReference type="ARBA" id="ARBA00034695"/>
    </source>
</evidence>
<keyword evidence="5" id="KW-0507">mRNA processing</keyword>
<dbReference type="CDD" id="cd20398">
    <property type="entry name" value="Tudor_SMN"/>
    <property type="match status" value="1"/>
</dbReference>
<dbReference type="InterPro" id="IPR049481">
    <property type="entry name" value="SMN_G2-BD"/>
</dbReference>
<evidence type="ECO:0000256" key="6">
    <source>
        <dbReference type="ARBA" id="ARBA00023187"/>
    </source>
</evidence>
<dbReference type="Pfam" id="PF06003">
    <property type="entry name" value="SMN_Tudor"/>
    <property type="match status" value="1"/>
</dbReference>
<evidence type="ECO:0000313" key="12">
    <source>
        <dbReference type="RefSeq" id="XP_013777635.1"/>
    </source>
</evidence>
<accession>A0ABM1B9M6</accession>
<dbReference type="InterPro" id="IPR010304">
    <property type="entry name" value="SMN_Tudor"/>
</dbReference>
<organism evidence="11 12">
    <name type="scientific">Limulus polyphemus</name>
    <name type="common">Atlantic horseshoe crab</name>
    <dbReference type="NCBI Taxonomy" id="6850"/>
    <lineage>
        <taxon>Eukaryota</taxon>
        <taxon>Metazoa</taxon>
        <taxon>Ecdysozoa</taxon>
        <taxon>Arthropoda</taxon>
        <taxon>Chelicerata</taxon>
        <taxon>Merostomata</taxon>
        <taxon>Xiphosura</taxon>
        <taxon>Limulidae</taxon>
        <taxon>Limulus</taxon>
    </lineage>
</organism>
<sequence length="302" mass="33910">MAAGEGDILWKKDDEKTSEHNEIWDDTALIEAYDRAVSQMKEVISKKNKNQVPEDEKITGRKKNKKRGKGKRKPKQWKLGDYCQAVFSEDGLLYEACVMSTNEQEGTCVVHFVGYGNEEEVRTEDLLVSQGKHARAQQELAAQGCFADNIEMENHSEGMEWIGTRYGSLKSGKKPAKKPKKGTVSHSGENNPYLHQANGFHHQSFMPPHACRTGFQGFSPARQCTNQLHGPSSSFIPDIPPPPPFPLDDEGVTDDEALASMLMSWYMSGYHTGYYQALRQMRSESCECQGHIDKKCCLHCSS</sequence>
<dbReference type="Proteomes" id="UP000694941">
    <property type="component" value="Unplaced"/>
</dbReference>
<feature type="compositionally biased region" description="Basic residues" evidence="9">
    <location>
        <begin position="171"/>
        <end position="183"/>
    </location>
</feature>
<evidence type="ECO:0000256" key="4">
    <source>
        <dbReference type="ARBA" id="ARBA00022490"/>
    </source>
</evidence>
<evidence type="ECO:0000256" key="2">
    <source>
        <dbReference type="ARBA" id="ARBA00004408"/>
    </source>
</evidence>
<dbReference type="InterPro" id="IPR002999">
    <property type="entry name" value="Tudor"/>
</dbReference>
<feature type="compositionally biased region" description="Basic residues" evidence="9">
    <location>
        <begin position="60"/>
        <end position="74"/>
    </location>
</feature>
<feature type="region of interest" description="Disordered" evidence="9">
    <location>
        <begin position="169"/>
        <end position="189"/>
    </location>
</feature>